<dbReference type="GO" id="GO:0009066">
    <property type="term" value="P:aspartate family amino acid metabolic process"/>
    <property type="evidence" value="ECO:0007669"/>
    <property type="project" value="UniProtKB-ARBA"/>
</dbReference>
<protein>
    <recommendedName>
        <fullName evidence="8">L-asparaginase 1</fullName>
        <ecNumber evidence="4">3.5.1.1</ecNumber>
    </recommendedName>
    <alternativeName>
        <fullName evidence="9">L-asparaginase I</fullName>
    </alternativeName>
    <alternativeName>
        <fullName evidence="10">L-asparagine amidohydrolase I</fullName>
    </alternativeName>
</protein>
<keyword evidence="5" id="KW-0963">Cytoplasm</keyword>
<dbReference type="Proteomes" id="UP000294412">
    <property type="component" value="Chromosome"/>
</dbReference>
<comment type="subcellular location">
    <subcellularLocation>
        <location evidence="1">Cytoplasm</location>
    </subcellularLocation>
</comment>
<dbReference type="PRINTS" id="PR00139">
    <property type="entry name" value="ASNGLNASE"/>
</dbReference>
<dbReference type="InterPro" id="IPR027474">
    <property type="entry name" value="L-asparaginase_N"/>
</dbReference>
<evidence type="ECO:0000256" key="5">
    <source>
        <dbReference type="ARBA" id="ARBA00022490"/>
    </source>
</evidence>
<comment type="catalytic activity">
    <reaction evidence="7">
        <text>L-asparagine + H2O = L-aspartate + NH4(+)</text>
        <dbReference type="Rhea" id="RHEA:21016"/>
        <dbReference type="ChEBI" id="CHEBI:15377"/>
        <dbReference type="ChEBI" id="CHEBI:28938"/>
        <dbReference type="ChEBI" id="CHEBI:29991"/>
        <dbReference type="ChEBI" id="CHEBI:58048"/>
        <dbReference type="EC" id="3.5.1.1"/>
    </reaction>
</comment>
<dbReference type="Pfam" id="PF17763">
    <property type="entry name" value="Asparaginase_C"/>
    <property type="match status" value="1"/>
</dbReference>
<dbReference type="InterPro" id="IPR036152">
    <property type="entry name" value="Asp/glu_Ase-like_sf"/>
</dbReference>
<name>A0A451D1I3_9GAMM</name>
<evidence type="ECO:0000256" key="8">
    <source>
        <dbReference type="ARBA" id="ARBA00067587"/>
    </source>
</evidence>
<dbReference type="EC" id="3.5.1.1" evidence="4"/>
<dbReference type="InterPro" id="IPR041725">
    <property type="entry name" value="L-asparaginase_I"/>
</dbReference>
<dbReference type="InterPro" id="IPR037152">
    <property type="entry name" value="L-asparaginase_N_sf"/>
</dbReference>
<dbReference type="GO" id="GO:0005829">
    <property type="term" value="C:cytosol"/>
    <property type="evidence" value="ECO:0007669"/>
    <property type="project" value="TreeGrafter"/>
</dbReference>
<dbReference type="PROSITE" id="PS00144">
    <property type="entry name" value="ASN_GLN_ASE_1"/>
    <property type="match status" value="1"/>
</dbReference>
<dbReference type="InterPro" id="IPR020827">
    <property type="entry name" value="Asparaginase/glutaminase_AS1"/>
</dbReference>
<evidence type="ECO:0000256" key="4">
    <source>
        <dbReference type="ARBA" id="ARBA00012920"/>
    </source>
</evidence>
<dbReference type="InterPro" id="IPR006033">
    <property type="entry name" value="AsnA_fam"/>
</dbReference>
<dbReference type="NCBIfam" id="NF006998">
    <property type="entry name" value="PRK09461.1"/>
    <property type="match status" value="1"/>
</dbReference>
<dbReference type="SMART" id="SM00870">
    <property type="entry name" value="Asparaginase"/>
    <property type="match status" value="1"/>
</dbReference>
<evidence type="ECO:0000256" key="13">
    <source>
        <dbReference type="PROSITE-ProRule" id="PRU10099"/>
    </source>
</evidence>
<dbReference type="EMBL" id="LR217703">
    <property type="protein sequence ID" value="VFP79472.1"/>
    <property type="molecule type" value="Genomic_DNA"/>
</dbReference>
<dbReference type="Pfam" id="PF00710">
    <property type="entry name" value="Asparaginase"/>
    <property type="match status" value="1"/>
</dbReference>
<feature type="active site" evidence="13">
    <location>
        <position position="14"/>
    </location>
</feature>
<feature type="domain" description="L-asparaginase N-terminal" evidence="15">
    <location>
        <begin position="5"/>
        <end position="192"/>
    </location>
</feature>
<evidence type="ECO:0000256" key="10">
    <source>
        <dbReference type="ARBA" id="ARBA00080176"/>
    </source>
</evidence>
<evidence type="ECO:0000256" key="14">
    <source>
        <dbReference type="PROSITE-ProRule" id="PRU10100"/>
    </source>
</evidence>
<dbReference type="OrthoDB" id="9788068at2"/>
<keyword evidence="6 17" id="KW-0378">Hydrolase</keyword>
<evidence type="ECO:0000313" key="18">
    <source>
        <dbReference type="Proteomes" id="UP000294412"/>
    </source>
</evidence>
<proteinExistence type="inferred from homology"/>
<evidence type="ECO:0000256" key="6">
    <source>
        <dbReference type="ARBA" id="ARBA00022801"/>
    </source>
</evidence>
<dbReference type="FunFam" id="3.40.50.1170:FF:000002">
    <property type="entry name" value="L-asparaginase 1"/>
    <property type="match status" value="1"/>
</dbReference>
<dbReference type="NCBIfam" id="TIGR00519">
    <property type="entry name" value="asnASE_I"/>
    <property type="match status" value="1"/>
</dbReference>
<dbReference type="GO" id="GO:0004067">
    <property type="term" value="F:asparaginase activity"/>
    <property type="evidence" value="ECO:0007669"/>
    <property type="project" value="UniProtKB-UniRule"/>
</dbReference>
<dbReference type="PANTHER" id="PTHR11707:SF28">
    <property type="entry name" value="60 KDA LYSOPHOSPHOLIPASE"/>
    <property type="match status" value="1"/>
</dbReference>
<dbReference type="InterPro" id="IPR027473">
    <property type="entry name" value="L-asparaginase_C"/>
</dbReference>
<feature type="active site" description="O-isoaspartyl threonine intermediate" evidence="11">
    <location>
        <position position="14"/>
    </location>
</feature>
<dbReference type="SUPFAM" id="SSF53774">
    <property type="entry name" value="Glutaminase/Asparaginase"/>
    <property type="match status" value="1"/>
</dbReference>
<dbReference type="SFLD" id="SFLDS00057">
    <property type="entry name" value="Glutaminase/Asparaginase"/>
    <property type="match status" value="1"/>
</dbReference>
<evidence type="ECO:0000256" key="1">
    <source>
        <dbReference type="ARBA" id="ARBA00004496"/>
    </source>
</evidence>
<sequence>MQKKNIYVAYTGGTIGMKQSRNGFIPVSGYLQNQLLNTLEFHREEMPYFVLHEYQPLIDSADMTPNDWQSIANDIRRNYHAYDGFVILHGTDTMAFTASALSFILENLSKPVIITGSQIPLEQMRSDGHQNLLNALFIAARHPIHEVTLFFNNVLYRGNRTTKVHANGLNAFASPNLSPLLEVGTNIKCLNTPPAPLGIGELIVHQITPQEIGLLTIYPGMSSTLVRNFMKHPIKALIIRSYGIGNAPQNKEFLKVVEEATQCGILVVNLTQCMSGKINMRGYTTGHALKNIGVVSGSDLTVEAALTKLYYLLSQNLSIHDMRNIMQKNLRGELTLDEEK</sequence>
<feature type="active site" evidence="14">
    <location>
        <position position="91"/>
    </location>
</feature>
<feature type="binding site" evidence="12">
    <location>
        <begin position="91"/>
        <end position="92"/>
    </location>
    <ligand>
        <name>substrate</name>
    </ligand>
</feature>
<dbReference type="PIRSF" id="PIRSF001220">
    <property type="entry name" value="L-ASNase_gatD"/>
    <property type="match status" value="1"/>
</dbReference>
<dbReference type="FunFam" id="3.40.50.40:FF:000001">
    <property type="entry name" value="L-asparaginase 1"/>
    <property type="match status" value="1"/>
</dbReference>
<evidence type="ECO:0000256" key="2">
    <source>
        <dbReference type="ARBA" id="ARBA00010518"/>
    </source>
</evidence>
<comment type="subunit">
    <text evidence="3">Homotetramer.</text>
</comment>
<dbReference type="InterPro" id="IPR027475">
    <property type="entry name" value="Asparaginase/glutaminase_AS2"/>
</dbReference>
<evidence type="ECO:0000256" key="7">
    <source>
        <dbReference type="ARBA" id="ARBA00049366"/>
    </source>
</evidence>
<dbReference type="PIRSF" id="PIRSF500176">
    <property type="entry name" value="L_ASNase"/>
    <property type="match status" value="1"/>
</dbReference>
<reference evidence="17 18" key="1">
    <citation type="submission" date="2019-02" db="EMBL/GenBank/DDBJ databases">
        <authorList>
            <person name="Manzano-Marin A."/>
            <person name="Manzano-Marin A."/>
        </authorList>
    </citation>
    <scope>NUCLEOTIDE SEQUENCE [LARGE SCALE GENOMIC DNA]</scope>
    <source>
        <strain evidence="17 18">ErCicuneomaculata</strain>
    </source>
</reference>
<evidence type="ECO:0000256" key="9">
    <source>
        <dbReference type="ARBA" id="ARBA00079761"/>
    </source>
</evidence>
<dbReference type="Gene3D" id="3.40.50.1170">
    <property type="entry name" value="L-asparaginase, N-terminal domain"/>
    <property type="match status" value="1"/>
</dbReference>
<dbReference type="CDD" id="cd08963">
    <property type="entry name" value="L-asparaginase_I"/>
    <property type="match status" value="1"/>
</dbReference>
<evidence type="ECO:0000259" key="16">
    <source>
        <dbReference type="Pfam" id="PF17763"/>
    </source>
</evidence>
<feature type="binding site" evidence="12">
    <location>
        <position position="60"/>
    </location>
    <ligand>
        <name>substrate</name>
    </ligand>
</feature>
<feature type="domain" description="Asparaginase/glutaminase C-terminal" evidence="16">
    <location>
        <begin position="212"/>
        <end position="326"/>
    </location>
</feature>
<dbReference type="InterPro" id="IPR006034">
    <property type="entry name" value="Asparaginase/glutaminase-like"/>
</dbReference>
<dbReference type="PANTHER" id="PTHR11707">
    <property type="entry name" value="L-ASPARAGINASE"/>
    <property type="match status" value="1"/>
</dbReference>
<evidence type="ECO:0000313" key="17">
    <source>
        <dbReference type="EMBL" id="VFP79472.1"/>
    </source>
</evidence>
<organism evidence="17 18">
    <name type="scientific">Candidatus Erwinia haradaeae</name>
    <dbReference type="NCBI Taxonomy" id="1922217"/>
    <lineage>
        <taxon>Bacteria</taxon>
        <taxon>Pseudomonadati</taxon>
        <taxon>Pseudomonadota</taxon>
        <taxon>Gammaproteobacteria</taxon>
        <taxon>Enterobacterales</taxon>
        <taxon>Erwiniaceae</taxon>
        <taxon>Erwinia</taxon>
    </lineage>
</organism>
<dbReference type="PROSITE" id="PS00917">
    <property type="entry name" value="ASN_GLN_ASE_2"/>
    <property type="match status" value="1"/>
</dbReference>
<dbReference type="InterPro" id="IPR040919">
    <property type="entry name" value="Asparaginase_C"/>
</dbReference>
<evidence type="ECO:0000256" key="12">
    <source>
        <dbReference type="PIRSR" id="PIRSR001220-2"/>
    </source>
</evidence>
<evidence type="ECO:0000259" key="15">
    <source>
        <dbReference type="Pfam" id="PF00710"/>
    </source>
</evidence>
<accession>A0A451D1I3</accession>
<evidence type="ECO:0000256" key="11">
    <source>
        <dbReference type="PIRSR" id="PIRSR001220-1"/>
    </source>
</evidence>
<dbReference type="Gene3D" id="3.40.50.40">
    <property type="match status" value="1"/>
</dbReference>
<gene>
    <name evidence="17" type="primary">ansA</name>
    <name evidence="17" type="ORF">ERCICUMA2628_020</name>
</gene>
<comment type="similarity">
    <text evidence="2">Belongs to the asparaginase 1 family.</text>
</comment>
<dbReference type="AlphaFoldDB" id="A0A451D1I3"/>
<dbReference type="RefSeq" id="WP_157993278.1">
    <property type="nucleotide sequence ID" value="NZ_LR217703.1"/>
</dbReference>
<dbReference type="PROSITE" id="PS51732">
    <property type="entry name" value="ASN_GLN_ASE_3"/>
    <property type="match status" value="1"/>
</dbReference>
<evidence type="ECO:0000256" key="3">
    <source>
        <dbReference type="ARBA" id="ARBA00011881"/>
    </source>
</evidence>